<dbReference type="InterPro" id="IPR050680">
    <property type="entry name" value="YpeA/RimI_acetyltransf"/>
</dbReference>
<dbReference type="InterPro" id="IPR016181">
    <property type="entry name" value="Acyl_CoA_acyltransferase"/>
</dbReference>
<evidence type="ECO:0000256" key="1">
    <source>
        <dbReference type="ARBA" id="ARBA00022679"/>
    </source>
</evidence>
<evidence type="ECO:0000313" key="5">
    <source>
        <dbReference type="Proteomes" id="UP000053669"/>
    </source>
</evidence>
<dbReference type="SUPFAM" id="SSF55729">
    <property type="entry name" value="Acyl-CoA N-acyltransferases (Nat)"/>
    <property type="match status" value="1"/>
</dbReference>
<evidence type="ECO:0000259" key="3">
    <source>
        <dbReference type="PROSITE" id="PS51186"/>
    </source>
</evidence>
<name>A0A117R433_9ACTN</name>
<sequence length="166" mass="18289">MKELRLDSLRDPVAHLAFLETYEEAVARPDSFWEDRAAGAAEGETGAQQFVAEGSDGRWLGQLVVLLEEAGTTDWAGFPVERRQGHIVGVYVRPEARGGELTKALFAAGLEWAWGAGAERVRLIVHEDNGRAQGLYRKVGFVPSGVRVPLPQVPGESELEFVLERY</sequence>
<proteinExistence type="predicted"/>
<dbReference type="AlphaFoldDB" id="A0A117R433"/>
<gene>
    <name evidence="4" type="ORF">AQJ46_19885</name>
</gene>
<protein>
    <submittedName>
        <fullName evidence="4">Acetyltransferase</fullName>
    </submittedName>
</protein>
<reference evidence="4 5" key="1">
    <citation type="submission" date="2015-10" db="EMBL/GenBank/DDBJ databases">
        <title>Draft genome sequence of Streptomyces canus DSM 40017, type strain for the species Streptomyces canus.</title>
        <authorList>
            <person name="Ruckert C."/>
            <person name="Winkler A."/>
            <person name="Kalinowski J."/>
            <person name="Kampfer P."/>
            <person name="Glaeser S."/>
        </authorList>
    </citation>
    <scope>NUCLEOTIDE SEQUENCE [LARGE SCALE GENOMIC DNA]</scope>
    <source>
        <strain evidence="4 5">DSM 40017</strain>
    </source>
</reference>
<dbReference type="InterPro" id="IPR000182">
    <property type="entry name" value="GNAT_dom"/>
</dbReference>
<accession>A0A117R433</accession>
<dbReference type="GO" id="GO:0016747">
    <property type="term" value="F:acyltransferase activity, transferring groups other than amino-acyl groups"/>
    <property type="evidence" value="ECO:0007669"/>
    <property type="project" value="InterPro"/>
</dbReference>
<organism evidence="4 5">
    <name type="scientific">Streptomyces canus</name>
    <dbReference type="NCBI Taxonomy" id="58343"/>
    <lineage>
        <taxon>Bacteria</taxon>
        <taxon>Bacillati</taxon>
        <taxon>Actinomycetota</taxon>
        <taxon>Actinomycetes</taxon>
        <taxon>Kitasatosporales</taxon>
        <taxon>Streptomycetaceae</taxon>
        <taxon>Streptomyces</taxon>
        <taxon>Streptomyces aurantiacus group</taxon>
    </lineage>
</organism>
<keyword evidence="2" id="KW-0012">Acyltransferase</keyword>
<dbReference type="Proteomes" id="UP000053669">
    <property type="component" value="Unassembled WGS sequence"/>
</dbReference>
<dbReference type="PANTHER" id="PTHR43420:SF44">
    <property type="entry name" value="ACETYLTRANSFERASE YPEA"/>
    <property type="match status" value="1"/>
</dbReference>
<keyword evidence="1 4" id="KW-0808">Transferase</keyword>
<dbReference type="CDD" id="cd04301">
    <property type="entry name" value="NAT_SF"/>
    <property type="match status" value="1"/>
</dbReference>
<feature type="domain" description="N-acetyltransferase" evidence="3">
    <location>
        <begin position="19"/>
        <end position="166"/>
    </location>
</feature>
<evidence type="ECO:0000256" key="2">
    <source>
        <dbReference type="ARBA" id="ARBA00023315"/>
    </source>
</evidence>
<comment type="caution">
    <text evidence="4">The sequence shown here is derived from an EMBL/GenBank/DDBJ whole genome shotgun (WGS) entry which is preliminary data.</text>
</comment>
<evidence type="ECO:0000313" key="4">
    <source>
        <dbReference type="EMBL" id="KUN70001.1"/>
    </source>
</evidence>
<dbReference type="PROSITE" id="PS51186">
    <property type="entry name" value="GNAT"/>
    <property type="match status" value="1"/>
</dbReference>
<dbReference type="EMBL" id="LMWU01000018">
    <property type="protein sequence ID" value="KUN70001.1"/>
    <property type="molecule type" value="Genomic_DNA"/>
</dbReference>
<dbReference type="STRING" id="58343.AQJ46_19885"/>
<dbReference type="Gene3D" id="3.40.630.30">
    <property type="match status" value="1"/>
</dbReference>
<dbReference type="PANTHER" id="PTHR43420">
    <property type="entry name" value="ACETYLTRANSFERASE"/>
    <property type="match status" value="1"/>
</dbReference>
<dbReference type="Pfam" id="PF00583">
    <property type="entry name" value="Acetyltransf_1"/>
    <property type="match status" value="1"/>
</dbReference>